<organism evidence="5 6">
    <name type="scientific">Mycena albidolilacea</name>
    <dbReference type="NCBI Taxonomy" id="1033008"/>
    <lineage>
        <taxon>Eukaryota</taxon>
        <taxon>Fungi</taxon>
        <taxon>Dikarya</taxon>
        <taxon>Basidiomycota</taxon>
        <taxon>Agaricomycotina</taxon>
        <taxon>Agaricomycetes</taxon>
        <taxon>Agaricomycetidae</taxon>
        <taxon>Agaricales</taxon>
        <taxon>Marasmiineae</taxon>
        <taxon>Mycenaceae</taxon>
        <taxon>Mycena</taxon>
    </lineage>
</organism>
<dbReference type="EMBL" id="JARIHO010000118">
    <property type="protein sequence ID" value="KAJ7302256.1"/>
    <property type="molecule type" value="Genomic_DNA"/>
</dbReference>
<dbReference type="GO" id="GO:0005524">
    <property type="term" value="F:ATP binding"/>
    <property type="evidence" value="ECO:0007669"/>
    <property type="project" value="InterPro"/>
</dbReference>
<gene>
    <name evidence="5" type="ORF">DFH08DRAFT_723201</name>
</gene>
<keyword evidence="6" id="KW-1185">Reference proteome</keyword>
<keyword evidence="3" id="KW-0418">Kinase</keyword>
<feature type="domain" description="Alpha-type protein kinase" evidence="4">
    <location>
        <begin position="74"/>
        <end position="192"/>
    </location>
</feature>
<sequence>MGTFKTAHTGHLSLIHLPEQGLGTTLNQLVAVKRMYHSPKNTGTSSNRAVFRFTPADEYARTVQEANLLYWAASLMEFTYSFIHRFLSKSSADPPFEIPQLRFVHAGVAVSHDQAIGTNISNTTSIRRTYLVEEFINESSEGFVTFVHNGDANPLLDLDDPLYEIAEFLCFMQHVQYFKTDGTIFLSDLQGMSKWRVV</sequence>
<dbReference type="InterPro" id="IPR004166">
    <property type="entry name" value="a-kinase_dom"/>
</dbReference>
<dbReference type="GO" id="GO:0004674">
    <property type="term" value="F:protein serine/threonine kinase activity"/>
    <property type="evidence" value="ECO:0007669"/>
    <property type="project" value="UniProtKB-KW"/>
</dbReference>
<evidence type="ECO:0000313" key="6">
    <source>
        <dbReference type="Proteomes" id="UP001218218"/>
    </source>
</evidence>
<comment type="caution">
    <text evidence="5">The sequence shown here is derived from an EMBL/GenBank/DDBJ whole genome shotgun (WGS) entry which is preliminary data.</text>
</comment>
<evidence type="ECO:0000259" key="4">
    <source>
        <dbReference type="Pfam" id="PF02816"/>
    </source>
</evidence>
<reference evidence="5" key="1">
    <citation type="submission" date="2023-03" db="EMBL/GenBank/DDBJ databases">
        <title>Massive genome expansion in bonnet fungi (Mycena s.s.) driven by repeated elements and novel gene families across ecological guilds.</title>
        <authorList>
            <consortium name="Lawrence Berkeley National Laboratory"/>
            <person name="Harder C.B."/>
            <person name="Miyauchi S."/>
            <person name="Viragh M."/>
            <person name="Kuo A."/>
            <person name="Thoen E."/>
            <person name="Andreopoulos B."/>
            <person name="Lu D."/>
            <person name="Skrede I."/>
            <person name="Drula E."/>
            <person name="Henrissat B."/>
            <person name="Morin E."/>
            <person name="Kohler A."/>
            <person name="Barry K."/>
            <person name="LaButti K."/>
            <person name="Morin E."/>
            <person name="Salamov A."/>
            <person name="Lipzen A."/>
            <person name="Mereny Z."/>
            <person name="Hegedus B."/>
            <person name="Baldrian P."/>
            <person name="Stursova M."/>
            <person name="Weitz H."/>
            <person name="Taylor A."/>
            <person name="Grigoriev I.V."/>
            <person name="Nagy L.G."/>
            <person name="Martin F."/>
            <person name="Kauserud H."/>
        </authorList>
    </citation>
    <scope>NUCLEOTIDE SEQUENCE</scope>
    <source>
        <strain evidence="5">CBHHK002</strain>
    </source>
</reference>
<evidence type="ECO:0000256" key="2">
    <source>
        <dbReference type="ARBA" id="ARBA00022679"/>
    </source>
</evidence>
<dbReference type="AlphaFoldDB" id="A0AAD7E8U4"/>
<dbReference type="Pfam" id="PF02816">
    <property type="entry name" value="Alpha_kinase"/>
    <property type="match status" value="1"/>
</dbReference>
<evidence type="ECO:0000313" key="5">
    <source>
        <dbReference type="EMBL" id="KAJ7302256.1"/>
    </source>
</evidence>
<name>A0AAD7E8U4_9AGAR</name>
<evidence type="ECO:0000256" key="1">
    <source>
        <dbReference type="ARBA" id="ARBA00022527"/>
    </source>
</evidence>
<keyword evidence="2" id="KW-0808">Transferase</keyword>
<proteinExistence type="predicted"/>
<protein>
    <recommendedName>
        <fullName evidence="4">Alpha-type protein kinase domain-containing protein</fullName>
    </recommendedName>
</protein>
<keyword evidence="1" id="KW-0723">Serine/threonine-protein kinase</keyword>
<evidence type="ECO:0000256" key="3">
    <source>
        <dbReference type="ARBA" id="ARBA00022777"/>
    </source>
</evidence>
<dbReference type="Proteomes" id="UP001218218">
    <property type="component" value="Unassembled WGS sequence"/>
</dbReference>
<accession>A0AAD7E8U4</accession>